<dbReference type="PANTHER" id="PTHR35526">
    <property type="entry name" value="ANTI-SIGMA-F FACTOR RSBW-RELATED"/>
    <property type="match status" value="1"/>
</dbReference>
<dbReference type="Proteomes" id="UP000043763">
    <property type="component" value="Unassembled WGS sequence"/>
</dbReference>
<evidence type="ECO:0000313" key="3">
    <source>
        <dbReference type="EMBL" id="CRF34916.1"/>
    </source>
</evidence>
<keyword evidence="1" id="KW-0418">Kinase</keyword>
<organism evidence="3 4">
    <name type="scientific">Brachyspira suanatina</name>
    <dbReference type="NCBI Taxonomy" id="381802"/>
    <lineage>
        <taxon>Bacteria</taxon>
        <taxon>Pseudomonadati</taxon>
        <taxon>Spirochaetota</taxon>
        <taxon>Spirochaetia</taxon>
        <taxon>Brachyspirales</taxon>
        <taxon>Brachyspiraceae</taxon>
        <taxon>Brachyspira</taxon>
    </lineage>
</organism>
<dbReference type="Gene3D" id="3.30.565.10">
    <property type="entry name" value="Histidine kinase-like ATPase, C-terminal domain"/>
    <property type="match status" value="1"/>
</dbReference>
<reference evidence="4" key="1">
    <citation type="submission" date="2015-04" db="EMBL/GenBank/DDBJ databases">
        <authorList>
            <person name="Mushtaq Mamoona"/>
        </authorList>
    </citation>
    <scope>NUCLEOTIDE SEQUENCE [LARGE SCALE GENOMIC DNA]</scope>
    <source>
        <strain evidence="4">AN4859/03</strain>
    </source>
</reference>
<dbReference type="CDD" id="cd16936">
    <property type="entry name" value="HATPase_RsbW-like"/>
    <property type="match status" value="1"/>
</dbReference>
<keyword evidence="1" id="KW-0808">Transferase</keyword>
<accession>A0A0G4KA93</accession>
<protein>
    <submittedName>
        <fullName evidence="3">Anti-sigma factor</fullName>
    </submittedName>
</protein>
<feature type="domain" description="Histidine kinase/HSP90-like ATPase" evidence="2">
    <location>
        <begin position="33"/>
        <end position="140"/>
    </location>
</feature>
<keyword evidence="1" id="KW-0723">Serine/threonine-protein kinase</keyword>
<dbReference type="InterPro" id="IPR036890">
    <property type="entry name" value="HATPase_C_sf"/>
</dbReference>
<keyword evidence="4" id="KW-1185">Reference proteome</keyword>
<name>A0A0G4KA93_9SPIR</name>
<dbReference type="AlphaFoldDB" id="A0A0G4KA93"/>
<evidence type="ECO:0000259" key="2">
    <source>
        <dbReference type="Pfam" id="PF13581"/>
    </source>
</evidence>
<dbReference type="EMBL" id="CVLB01000002">
    <property type="protein sequence ID" value="CRF34916.1"/>
    <property type="molecule type" value="Genomic_DNA"/>
</dbReference>
<dbReference type="SUPFAM" id="SSF55874">
    <property type="entry name" value="ATPase domain of HSP90 chaperone/DNA topoisomerase II/histidine kinase"/>
    <property type="match status" value="1"/>
</dbReference>
<sequence>MSIEYCGNKVEKRLSVKIPSNKLLVPKVSNDFLSFLHSNGVKECDAFQIAFEEALTNAIIHGNKNDCDKNVNVCFHIDDEMVKVIIEDEGDGFDYFSAMICLTESQDNIYKDSGRGIFLISLYTDDFYFEDNGRRIIIIKNRD</sequence>
<dbReference type="InterPro" id="IPR050267">
    <property type="entry name" value="Anti-sigma-factor_SerPK"/>
</dbReference>
<dbReference type="GO" id="GO:0004674">
    <property type="term" value="F:protein serine/threonine kinase activity"/>
    <property type="evidence" value="ECO:0007669"/>
    <property type="project" value="UniProtKB-KW"/>
</dbReference>
<evidence type="ECO:0000256" key="1">
    <source>
        <dbReference type="ARBA" id="ARBA00022527"/>
    </source>
</evidence>
<dbReference type="OrthoDB" id="9768808at2"/>
<dbReference type="RefSeq" id="WP_048595540.1">
    <property type="nucleotide sequence ID" value="NZ_CVLB01000002.1"/>
</dbReference>
<gene>
    <name evidence="3" type="ORF">BRSU_2332</name>
</gene>
<proteinExistence type="predicted"/>
<dbReference type="Pfam" id="PF13581">
    <property type="entry name" value="HATPase_c_2"/>
    <property type="match status" value="1"/>
</dbReference>
<evidence type="ECO:0000313" key="4">
    <source>
        <dbReference type="Proteomes" id="UP000043763"/>
    </source>
</evidence>
<dbReference type="InterPro" id="IPR003594">
    <property type="entry name" value="HATPase_dom"/>
</dbReference>
<dbReference type="PANTHER" id="PTHR35526:SF3">
    <property type="entry name" value="ANTI-SIGMA-F FACTOR RSBW"/>
    <property type="match status" value="1"/>
</dbReference>